<name>A0A836MNC2_9NEIS</name>
<organism evidence="2 3">
    <name type="scientific">Snodgrassella communis</name>
    <dbReference type="NCBI Taxonomy" id="2946699"/>
    <lineage>
        <taxon>Bacteria</taxon>
        <taxon>Pseudomonadati</taxon>
        <taxon>Pseudomonadota</taxon>
        <taxon>Betaproteobacteria</taxon>
        <taxon>Neisseriales</taxon>
        <taxon>Neisseriaceae</taxon>
        <taxon>Snodgrassella</taxon>
    </lineage>
</organism>
<dbReference type="EMBL" id="JFZV01000049">
    <property type="protein sequence ID" value="KDN13714.1"/>
    <property type="molecule type" value="Genomic_DNA"/>
</dbReference>
<dbReference type="Proteomes" id="UP000027170">
    <property type="component" value="Unassembled WGS sequence"/>
</dbReference>
<keyword evidence="1" id="KW-0472">Membrane</keyword>
<dbReference type="AlphaFoldDB" id="A0A836MNC2"/>
<feature type="transmembrane region" description="Helical" evidence="1">
    <location>
        <begin position="21"/>
        <end position="43"/>
    </location>
</feature>
<reference evidence="2 3" key="1">
    <citation type="submission" date="2014-03" db="EMBL/GenBank/DDBJ databases">
        <title>The genomes of two eusocial bee gut symbionts.</title>
        <authorList>
            <person name="Kwong W.K."/>
            <person name="Engel P."/>
            <person name="Koch H."/>
            <person name="Moran N.A."/>
        </authorList>
    </citation>
    <scope>NUCLEOTIDE SEQUENCE [LARGE SCALE GENOMIC DNA]</scope>
    <source>
        <strain evidence="3">wkB29</strain>
    </source>
</reference>
<evidence type="ECO:0000256" key="1">
    <source>
        <dbReference type="SAM" id="Phobius"/>
    </source>
</evidence>
<gene>
    <name evidence="2" type="ORF">SALWKB29_2251</name>
</gene>
<keyword evidence="3" id="KW-1185">Reference proteome</keyword>
<accession>A0A836MNC2</accession>
<keyword evidence="1" id="KW-0812">Transmembrane</keyword>
<evidence type="ECO:0000313" key="2">
    <source>
        <dbReference type="EMBL" id="KDN13714.1"/>
    </source>
</evidence>
<sequence length="278" mass="29103">MLSKDPKHREAMKMAHQIRMMNSAITIATVGGGYVVAGIGYVAPEAIPAIYSACRVNPAGCTVVAVESTEVLAGLATGAVTVSNLPASAIKSTSKIGGKYAEEIGQIGKEASKGSAKAGKGAVVVNDLKPHEIKQAQRIIDEFGGGFEGVPKLTVGSKLNGKAITSSDYPVIDGWYTAASGKKVPVSLKEITSSNPLSILQDVSKANKTGKEFNILNATMYVDAKNMSSEQLIKFAQNGPLSGNALQQGVINQVIVKTKDGFVTINPKSVINSKPKEW</sequence>
<protein>
    <submittedName>
        <fullName evidence="2">Uncharacterized protein</fullName>
    </submittedName>
</protein>
<proteinExistence type="predicted"/>
<keyword evidence="1" id="KW-1133">Transmembrane helix</keyword>
<evidence type="ECO:0000313" key="3">
    <source>
        <dbReference type="Proteomes" id="UP000027170"/>
    </source>
</evidence>
<comment type="caution">
    <text evidence="2">The sequence shown here is derived from an EMBL/GenBank/DDBJ whole genome shotgun (WGS) entry which is preliminary data.</text>
</comment>